<evidence type="ECO:0000256" key="6">
    <source>
        <dbReference type="RuleBase" id="RU004241"/>
    </source>
</evidence>
<organism evidence="9 10">
    <name type="scientific">Pholiota conissans</name>
    <dbReference type="NCBI Taxonomy" id="109636"/>
    <lineage>
        <taxon>Eukaryota</taxon>
        <taxon>Fungi</taxon>
        <taxon>Dikarya</taxon>
        <taxon>Basidiomycota</taxon>
        <taxon>Agaricomycotina</taxon>
        <taxon>Agaricomycetes</taxon>
        <taxon>Agaricomycetidae</taxon>
        <taxon>Agaricales</taxon>
        <taxon>Agaricineae</taxon>
        <taxon>Strophariaceae</taxon>
        <taxon>Pholiota</taxon>
    </lineage>
</organism>
<evidence type="ECO:0000256" key="7">
    <source>
        <dbReference type="RuleBase" id="RU363051"/>
    </source>
</evidence>
<accession>A0A9P6D7Z0</accession>
<dbReference type="InterPro" id="IPR010255">
    <property type="entry name" value="Haem_peroxidase_sf"/>
</dbReference>
<dbReference type="EC" id="1.11.1.-" evidence="7"/>
<feature type="signal peptide" evidence="7">
    <location>
        <begin position="1"/>
        <end position="24"/>
    </location>
</feature>
<dbReference type="Proteomes" id="UP000807469">
    <property type="component" value="Unassembled WGS sequence"/>
</dbReference>
<dbReference type="PROSITE" id="PS50873">
    <property type="entry name" value="PEROXIDASE_4"/>
    <property type="match status" value="1"/>
</dbReference>
<keyword evidence="7" id="KW-0732">Signal</keyword>
<evidence type="ECO:0000256" key="4">
    <source>
        <dbReference type="ARBA" id="ARBA00023002"/>
    </source>
</evidence>
<dbReference type="GO" id="GO:0020037">
    <property type="term" value="F:heme binding"/>
    <property type="evidence" value="ECO:0007669"/>
    <property type="project" value="UniProtKB-UniRule"/>
</dbReference>
<dbReference type="GO" id="GO:0000302">
    <property type="term" value="P:response to reactive oxygen species"/>
    <property type="evidence" value="ECO:0007669"/>
    <property type="project" value="TreeGrafter"/>
</dbReference>
<protein>
    <recommendedName>
        <fullName evidence="7">Peroxidase</fullName>
        <ecNumber evidence="7">1.11.1.-</ecNumber>
    </recommendedName>
</protein>
<evidence type="ECO:0000313" key="9">
    <source>
        <dbReference type="EMBL" id="KAF9486235.1"/>
    </source>
</evidence>
<sequence>MTKRRVSTTTAFSALCALATTVAAYHWPSPKFDAVEGLLYEFEPEPPNHGSLHLTLSGCVPLNNESKAAEWLRFAYHDMATHNIDDGTGGLDASLYYELDRAENVGNGMRATVFDFIDFPTKYISKSDIIGVGTVLAVAECGGPSIPFRMGRVDSFVAGPPGVPEPSQDLATHTETFRKQGFTQSEMIGLVACGHTLGGVRFPDFPDIVQAPEDGSQLIETFDTNSGFDNSVVTQYLDGTTKNPLVVSSNTTDLSDLRIFSSDNNVTMKGMATPKAFADTCRDLIERMINTVPKDVVLSDVVQFVPAKVASVQLSVTNEALNLKAMLRVSSSSRIPLSTANPLRNVTMFWESRTGGSCNRRTCSSPFVSQNDTTTELTRRMGLSPQKYYFDAPINATTSISKFWFEVDEHNGKKPIVIDNGGTGYVIEQDHVLFDPVRSTHAFSGSNIVVAVKNDSIPSRVYANVMWRVTFTPQDLTVDFAPAPSFPPTAGYTFYQAQIAAPDFTFDLFSTVGGTTYTEDARDSRYVTGVNNTSPFRRDLQKRIERDNLRRELRAKRSELKQRRGH</sequence>
<keyword evidence="1 7" id="KW-0575">Peroxidase</keyword>
<feature type="domain" description="Plant heme peroxidase family profile" evidence="8">
    <location>
        <begin position="63"/>
        <end position="367"/>
    </location>
</feature>
<feature type="chain" id="PRO_5040545926" description="Peroxidase" evidence="7">
    <location>
        <begin position="25"/>
        <end position="566"/>
    </location>
</feature>
<evidence type="ECO:0000256" key="1">
    <source>
        <dbReference type="ARBA" id="ARBA00022559"/>
    </source>
</evidence>
<dbReference type="OrthoDB" id="5985073at2759"/>
<comment type="caution">
    <text evidence="9">The sequence shown here is derived from an EMBL/GenBank/DDBJ whole genome shotgun (WGS) entry which is preliminary data.</text>
</comment>
<reference evidence="9" key="1">
    <citation type="submission" date="2020-11" db="EMBL/GenBank/DDBJ databases">
        <authorList>
            <consortium name="DOE Joint Genome Institute"/>
            <person name="Ahrendt S."/>
            <person name="Riley R."/>
            <person name="Andreopoulos W."/>
            <person name="Labutti K."/>
            <person name="Pangilinan J."/>
            <person name="Ruiz-Duenas F.J."/>
            <person name="Barrasa J.M."/>
            <person name="Sanchez-Garcia M."/>
            <person name="Camarero S."/>
            <person name="Miyauchi S."/>
            <person name="Serrano A."/>
            <person name="Linde D."/>
            <person name="Babiker R."/>
            <person name="Drula E."/>
            <person name="Ayuso-Fernandez I."/>
            <person name="Pacheco R."/>
            <person name="Padilla G."/>
            <person name="Ferreira P."/>
            <person name="Barriuso J."/>
            <person name="Kellner H."/>
            <person name="Castanera R."/>
            <person name="Alfaro M."/>
            <person name="Ramirez L."/>
            <person name="Pisabarro A.G."/>
            <person name="Kuo A."/>
            <person name="Tritt A."/>
            <person name="Lipzen A."/>
            <person name="He G."/>
            <person name="Yan M."/>
            <person name="Ng V."/>
            <person name="Cullen D."/>
            <person name="Martin F."/>
            <person name="Rosso M.-N."/>
            <person name="Henrissat B."/>
            <person name="Hibbett D."/>
            <person name="Martinez A.T."/>
            <person name="Grigoriev I.V."/>
        </authorList>
    </citation>
    <scope>NUCLEOTIDE SEQUENCE</scope>
    <source>
        <strain evidence="9">CIRM-BRFM 674</strain>
    </source>
</reference>
<evidence type="ECO:0000256" key="3">
    <source>
        <dbReference type="ARBA" id="ARBA00022723"/>
    </source>
</evidence>
<keyword evidence="3" id="KW-0479">Metal-binding</keyword>
<dbReference type="PANTHER" id="PTHR31356">
    <property type="entry name" value="THYLAKOID LUMENAL 29 KDA PROTEIN, CHLOROPLASTIC-RELATED"/>
    <property type="match status" value="1"/>
</dbReference>
<keyword evidence="2" id="KW-0349">Heme</keyword>
<dbReference type="GO" id="GO:0004601">
    <property type="term" value="F:peroxidase activity"/>
    <property type="evidence" value="ECO:0007669"/>
    <property type="project" value="UniProtKB-KW"/>
</dbReference>
<dbReference type="AlphaFoldDB" id="A0A9P6D7Z0"/>
<dbReference type="Gene3D" id="1.10.520.10">
    <property type="match status" value="1"/>
</dbReference>
<proteinExistence type="inferred from homology"/>
<dbReference type="GO" id="GO:0046872">
    <property type="term" value="F:metal ion binding"/>
    <property type="evidence" value="ECO:0007669"/>
    <property type="project" value="UniProtKB-UniRule"/>
</dbReference>
<keyword evidence="5" id="KW-0408">Iron</keyword>
<evidence type="ECO:0000313" key="10">
    <source>
        <dbReference type="Proteomes" id="UP000807469"/>
    </source>
</evidence>
<comment type="similarity">
    <text evidence="6">Belongs to the peroxidase family.</text>
</comment>
<dbReference type="EMBL" id="MU155131">
    <property type="protein sequence ID" value="KAF9486235.1"/>
    <property type="molecule type" value="Genomic_DNA"/>
</dbReference>
<dbReference type="PRINTS" id="PR00458">
    <property type="entry name" value="PEROXIDASE"/>
</dbReference>
<dbReference type="SUPFAM" id="SSF48113">
    <property type="entry name" value="Heme-dependent peroxidases"/>
    <property type="match status" value="1"/>
</dbReference>
<dbReference type="GO" id="GO:0042744">
    <property type="term" value="P:hydrogen peroxide catabolic process"/>
    <property type="evidence" value="ECO:0007669"/>
    <property type="project" value="TreeGrafter"/>
</dbReference>
<dbReference type="GO" id="GO:0034599">
    <property type="term" value="P:cellular response to oxidative stress"/>
    <property type="evidence" value="ECO:0007669"/>
    <property type="project" value="InterPro"/>
</dbReference>
<dbReference type="Pfam" id="PF00141">
    <property type="entry name" value="peroxidase"/>
    <property type="match status" value="1"/>
</dbReference>
<dbReference type="InterPro" id="IPR044831">
    <property type="entry name" value="Ccp1-like"/>
</dbReference>
<keyword evidence="10" id="KW-1185">Reference proteome</keyword>
<dbReference type="Gene3D" id="1.10.420.10">
    <property type="entry name" value="Peroxidase, domain 2"/>
    <property type="match status" value="1"/>
</dbReference>
<evidence type="ECO:0000259" key="8">
    <source>
        <dbReference type="PROSITE" id="PS50873"/>
    </source>
</evidence>
<evidence type="ECO:0000256" key="2">
    <source>
        <dbReference type="ARBA" id="ARBA00022617"/>
    </source>
</evidence>
<keyword evidence="4 7" id="KW-0560">Oxidoreductase</keyword>
<name>A0A9P6D7Z0_9AGAR</name>
<dbReference type="PANTHER" id="PTHR31356:SF53">
    <property type="entry name" value="HEME PEROXIDASE"/>
    <property type="match status" value="1"/>
</dbReference>
<gene>
    <name evidence="9" type="ORF">BDN70DRAFT_794579</name>
</gene>
<evidence type="ECO:0000256" key="5">
    <source>
        <dbReference type="ARBA" id="ARBA00023004"/>
    </source>
</evidence>
<dbReference type="InterPro" id="IPR002016">
    <property type="entry name" value="Haem_peroxidase"/>
</dbReference>